<dbReference type="Pfam" id="PF00186">
    <property type="entry name" value="DHFR_1"/>
    <property type="match status" value="1"/>
</dbReference>
<comment type="similarity">
    <text evidence="2 8 9">Belongs to the dihydrofolate reductase family.</text>
</comment>
<gene>
    <name evidence="11" type="ORF">JAO82_09200</name>
</gene>
<dbReference type="EC" id="1.5.1.3" evidence="3 8"/>
<dbReference type="InterPro" id="IPR024072">
    <property type="entry name" value="DHFR-like_dom_sf"/>
</dbReference>
<reference evidence="11" key="1">
    <citation type="submission" date="2020-12" db="EMBL/GenBank/DDBJ databases">
        <title>Pontibaca salina gen. nov., sp. nov., isolated from marine sediment.</title>
        <authorList>
            <person name="Bo J."/>
            <person name="Wang S."/>
            <person name="Song X."/>
            <person name="Du Z."/>
        </authorList>
    </citation>
    <scope>NUCLEOTIDE SEQUENCE</scope>
    <source>
        <strain evidence="11">S1109L</strain>
    </source>
</reference>
<keyword evidence="5 8" id="KW-0521">NADP</keyword>
<comment type="pathway">
    <text evidence="1 8">Cofactor biosynthesis; tetrahydrofolate biosynthesis; 5,6,7,8-tetrahydrofolate from 7,8-dihydrofolate: step 1/1.</text>
</comment>
<evidence type="ECO:0000256" key="9">
    <source>
        <dbReference type="RuleBase" id="RU004474"/>
    </source>
</evidence>
<dbReference type="GO" id="GO:0050661">
    <property type="term" value="F:NADP binding"/>
    <property type="evidence" value="ECO:0007669"/>
    <property type="project" value="InterPro"/>
</dbReference>
<dbReference type="PIRSF" id="PIRSF000194">
    <property type="entry name" value="DHFR"/>
    <property type="match status" value="1"/>
</dbReference>
<accession>A0A934HN74</accession>
<comment type="catalytic activity">
    <reaction evidence="8">
        <text>(6S)-5,6,7,8-tetrahydrofolate + NADP(+) = 7,8-dihydrofolate + NADPH + H(+)</text>
        <dbReference type="Rhea" id="RHEA:15009"/>
        <dbReference type="ChEBI" id="CHEBI:15378"/>
        <dbReference type="ChEBI" id="CHEBI:57451"/>
        <dbReference type="ChEBI" id="CHEBI:57453"/>
        <dbReference type="ChEBI" id="CHEBI:57783"/>
        <dbReference type="ChEBI" id="CHEBI:58349"/>
        <dbReference type="EC" id="1.5.1.3"/>
    </reaction>
</comment>
<name>A0A934HN74_9RHOB</name>
<dbReference type="GO" id="GO:0046452">
    <property type="term" value="P:dihydrofolate metabolic process"/>
    <property type="evidence" value="ECO:0007669"/>
    <property type="project" value="TreeGrafter"/>
</dbReference>
<dbReference type="GO" id="GO:0046655">
    <property type="term" value="P:folic acid metabolic process"/>
    <property type="evidence" value="ECO:0007669"/>
    <property type="project" value="TreeGrafter"/>
</dbReference>
<evidence type="ECO:0000259" key="10">
    <source>
        <dbReference type="PROSITE" id="PS51330"/>
    </source>
</evidence>
<evidence type="ECO:0000256" key="6">
    <source>
        <dbReference type="ARBA" id="ARBA00023002"/>
    </source>
</evidence>
<comment type="function">
    <text evidence="7 8">Key enzyme in folate metabolism. Catalyzes an essential reaction for de novo glycine and purine synthesis, and for DNA precursor synthesis.</text>
</comment>
<evidence type="ECO:0000256" key="3">
    <source>
        <dbReference type="ARBA" id="ARBA00012856"/>
    </source>
</evidence>
<feature type="domain" description="DHFR" evidence="10">
    <location>
        <begin position="1"/>
        <end position="159"/>
    </location>
</feature>
<organism evidence="11 12">
    <name type="scientific">Pontibaca salina</name>
    <dbReference type="NCBI Taxonomy" id="2795731"/>
    <lineage>
        <taxon>Bacteria</taxon>
        <taxon>Pseudomonadati</taxon>
        <taxon>Pseudomonadota</taxon>
        <taxon>Alphaproteobacteria</taxon>
        <taxon>Rhodobacterales</taxon>
        <taxon>Roseobacteraceae</taxon>
        <taxon>Pontibaca</taxon>
    </lineage>
</organism>
<dbReference type="InterPro" id="IPR017925">
    <property type="entry name" value="DHFR_CS"/>
</dbReference>
<dbReference type="PANTHER" id="PTHR48069:SF3">
    <property type="entry name" value="DIHYDROFOLATE REDUCTASE"/>
    <property type="match status" value="1"/>
</dbReference>
<dbReference type="Gene3D" id="3.40.430.10">
    <property type="entry name" value="Dihydrofolate Reductase, subunit A"/>
    <property type="match status" value="1"/>
</dbReference>
<dbReference type="CDD" id="cd00209">
    <property type="entry name" value="DHFR"/>
    <property type="match status" value="1"/>
</dbReference>
<evidence type="ECO:0000256" key="5">
    <source>
        <dbReference type="ARBA" id="ARBA00022857"/>
    </source>
</evidence>
<evidence type="ECO:0000313" key="12">
    <source>
        <dbReference type="Proteomes" id="UP000613255"/>
    </source>
</evidence>
<evidence type="ECO:0000256" key="1">
    <source>
        <dbReference type="ARBA" id="ARBA00004903"/>
    </source>
</evidence>
<dbReference type="InterPro" id="IPR001796">
    <property type="entry name" value="DHFR_dom"/>
</dbReference>
<proteinExistence type="inferred from homology"/>
<dbReference type="AlphaFoldDB" id="A0A934HN74"/>
<dbReference type="SUPFAM" id="SSF53597">
    <property type="entry name" value="Dihydrofolate reductase-like"/>
    <property type="match status" value="1"/>
</dbReference>
<dbReference type="PROSITE" id="PS51330">
    <property type="entry name" value="DHFR_2"/>
    <property type="match status" value="1"/>
</dbReference>
<comment type="caution">
    <text evidence="11">The sequence shown here is derived from an EMBL/GenBank/DDBJ whole genome shotgun (WGS) entry which is preliminary data.</text>
</comment>
<evidence type="ECO:0000256" key="2">
    <source>
        <dbReference type="ARBA" id="ARBA00009539"/>
    </source>
</evidence>
<dbReference type="GO" id="GO:0046654">
    <property type="term" value="P:tetrahydrofolate biosynthetic process"/>
    <property type="evidence" value="ECO:0007669"/>
    <property type="project" value="InterPro"/>
</dbReference>
<dbReference type="PROSITE" id="PS00075">
    <property type="entry name" value="DHFR_1"/>
    <property type="match status" value="1"/>
</dbReference>
<dbReference type="RefSeq" id="WP_198686085.1">
    <property type="nucleotide sequence ID" value="NZ_JAEIJD010000006.1"/>
</dbReference>
<dbReference type="PANTHER" id="PTHR48069">
    <property type="entry name" value="DIHYDROFOLATE REDUCTASE"/>
    <property type="match status" value="1"/>
</dbReference>
<keyword evidence="4 8" id="KW-0554">One-carbon metabolism</keyword>
<sequence>MITLIVARARNGAIGRDGVMPWHLPEDLKFFQRETLGGAVIMGRNTWHSLPVRPLAGRFNIVVSSDPELAEVVVPSITAAIELAHGQGHRRIYGIGGARIYKEMLPLAHRLLISEVDIEIDDADTFFPKVDFTAWDAISVQPLRSDKPACRLHEYLRRT</sequence>
<dbReference type="GO" id="GO:0004146">
    <property type="term" value="F:dihydrofolate reductase activity"/>
    <property type="evidence" value="ECO:0007669"/>
    <property type="project" value="UniProtKB-EC"/>
</dbReference>
<dbReference type="InterPro" id="IPR012259">
    <property type="entry name" value="DHFR"/>
</dbReference>
<keyword evidence="6 8" id="KW-0560">Oxidoreductase</keyword>
<evidence type="ECO:0000256" key="4">
    <source>
        <dbReference type="ARBA" id="ARBA00022563"/>
    </source>
</evidence>
<protein>
    <recommendedName>
        <fullName evidence="3 8">Dihydrofolate reductase</fullName>
        <ecNumber evidence="3 8">1.5.1.3</ecNumber>
    </recommendedName>
</protein>
<dbReference type="PRINTS" id="PR00070">
    <property type="entry name" value="DHFR"/>
</dbReference>
<evidence type="ECO:0000256" key="8">
    <source>
        <dbReference type="PIRNR" id="PIRNR000194"/>
    </source>
</evidence>
<evidence type="ECO:0000256" key="7">
    <source>
        <dbReference type="ARBA" id="ARBA00025067"/>
    </source>
</evidence>
<keyword evidence="12" id="KW-1185">Reference proteome</keyword>
<dbReference type="GO" id="GO:0006730">
    <property type="term" value="P:one-carbon metabolic process"/>
    <property type="evidence" value="ECO:0007669"/>
    <property type="project" value="UniProtKB-KW"/>
</dbReference>
<evidence type="ECO:0000313" key="11">
    <source>
        <dbReference type="EMBL" id="MBI6630061.1"/>
    </source>
</evidence>
<dbReference type="Proteomes" id="UP000613255">
    <property type="component" value="Unassembled WGS sequence"/>
</dbReference>
<dbReference type="EMBL" id="JAEIJD010000006">
    <property type="protein sequence ID" value="MBI6630061.1"/>
    <property type="molecule type" value="Genomic_DNA"/>
</dbReference>